<feature type="signal peptide" evidence="1">
    <location>
        <begin position="1"/>
        <end position="19"/>
    </location>
</feature>
<sequence>MPSTVFLLEFLHSLPLCLNIPIENVLICDICSIPQWLYQDSVCLSPFIFLCNHLGLDLLNQTVSQKKSSTPMLIQLKNSC</sequence>
<dbReference type="Proteomes" id="UP000322667">
    <property type="component" value="Chromosome D09"/>
</dbReference>
<keyword evidence="1" id="KW-0732">Signal</keyword>
<dbReference type="AlphaFoldDB" id="A0A5D2JDT7"/>
<evidence type="ECO:0000313" key="3">
    <source>
        <dbReference type="Proteomes" id="UP000322667"/>
    </source>
</evidence>
<protein>
    <submittedName>
        <fullName evidence="2">Uncharacterized protein</fullName>
    </submittedName>
</protein>
<accession>A0A5D2JDT7</accession>
<proteinExistence type="predicted"/>
<evidence type="ECO:0000313" key="2">
    <source>
        <dbReference type="EMBL" id="TYH52489.1"/>
    </source>
</evidence>
<name>A0A5D2JDT7_GOSTO</name>
<organism evidence="2 3">
    <name type="scientific">Gossypium tomentosum</name>
    <name type="common">Hawaiian cotton</name>
    <name type="synonym">Gossypium sandvicense</name>
    <dbReference type="NCBI Taxonomy" id="34277"/>
    <lineage>
        <taxon>Eukaryota</taxon>
        <taxon>Viridiplantae</taxon>
        <taxon>Streptophyta</taxon>
        <taxon>Embryophyta</taxon>
        <taxon>Tracheophyta</taxon>
        <taxon>Spermatophyta</taxon>
        <taxon>Magnoliopsida</taxon>
        <taxon>eudicotyledons</taxon>
        <taxon>Gunneridae</taxon>
        <taxon>Pentapetalae</taxon>
        <taxon>rosids</taxon>
        <taxon>malvids</taxon>
        <taxon>Malvales</taxon>
        <taxon>Malvaceae</taxon>
        <taxon>Malvoideae</taxon>
        <taxon>Gossypium</taxon>
    </lineage>
</organism>
<gene>
    <name evidence="2" type="ORF">ES332_D09G031700v1</name>
</gene>
<dbReference type="EMBL" id="CM017631">
    <property type="protein sequence ID" value="TYH52489.1"/>
    <property type="molecule type" value="Genomic_DNA"/>
</dbReference>
<reference evidence="2 3" key="1">
    <citation type="submission" date="2019-07" db="EMBL/GenBank/DDBJ databases">
        <title>WGS assembly of Gossypium tomentosum.</title>
        <authorList>
            <person name="Chen Z.J."/>
            <person name="Sreedasyam A."/>
            <person name="Ando A."/>
            <person name="Song Q."/>
            <person name="De L."/>
            <person name="Hulse-Kemp A."/>
            <person name="Ding M."/>
            <person name="Ye W."/>
            <person name="Kirkbride R."/>
            <person name="Jenkins J."/>
            <person name="Plott C."/>
            <person name="Lovell J."/>
            <person name="Lin Y.-M."/>
            <person name="Vaughn R."/>
            <person name="Liu B."/>
            <person name="Li W."/>
            <person name="Simpson S."/>
            <person name="Scheffler B."/>
            <person name="Saski C."/>
            <person name="Grover C."/>
            <person name="Hu G."/>
            <person name="Conover J."/>
            <person name="Carlson J."/>
            <person name="Shu S."/>
            <person name="Boston L."/>
            <person name="Williams M."/>
            <person name="Peterson D."/>
            <person name="Mcgee K."/>
            <person name="Jones D."/>
            <person name="Wendel J."/>
            <person name="Stelly D."/>
            <person name="Grimwood J."/>
            <person name="Schmutz J."/>
        </authorList>
    </citation>
    <scope>NUCLEOTIDE SEQUENCE [LARGE SCALE GENOMIC DNA]</scope>
    <source>
        <strain evidence="2">7179.01</strain>
    </source>
</reference>
<keyword evidence="3" id="KW-1185">Reference proteome</keyword>
<evidence type="ECO:0000256" key="1">
    <source>
        <dbReference type="SAM" id="SignalP"/>
    </source>
</evidence>
<feature type="chain" id="PRO_5022860507" evidence="1">
    <location>
        <begin position="20"/>
        <end position="80"/>
    </location>
</feature>